<dbReference type="RefSeq" id="WP_035106576.1">
    <property type="nucleotide sequence ID" value="NZ_CP011311.1"/>
</dbReference>
<reference evidence="6 7" key="1">
    <citation type="journal article" date="2015" name="Genome Announc.">
        <title>Complete Genome Sequence of Corynebacterium camporealensis DSM 44610, Isolated from the Milk of a Manchega Sheep with Subclinical Mastitis.</title>
        <authorList>
            <person name="Ruckert C."/>
            <person name="Albersmeier A."/>
            <person name="Winkler A."/>
            <person name="Tauch A."/>
        </authorList>
    </citation>
    <scope>NUCLEOTIDE SEQUENCE [LARGE SCALE GENOMIC DNA]</scope>
    <source>
        <strain evidence="6 7">DSM 44610</strain>
    </source>
</reference>
<evidence type="ECO:0000313" key="7">
    <source>
        <dbReference type="Proteomes" id="UP000033566"/>
    </source>
</evidence>
<evidence type="ECO:0000256" key="3">
    <source>
        <dbReference type="ARBA" id="ARBA00022980"/>
    </source>
</evidence>
<dbReference type="InterPro" id="IPR036919">
    <property type="entry name" value="Ribo_uL30_ferredoxin-like_sf"/>
</dbReference>
<dbReference type="Proteomes" id="UP000033566">
    <property type="component" value="Chromosome"/>
</dbReference>
<dbReference type="GO" id="GO:0022625">
    <property type="term" value="C:cytosolic large ribosomal subunit"/>
    <property type="evidence" value="ECO:0007669"/>
    <property type="project" value="TreeGrafter"/>
</dbReference>
<evidence type="ECO:0000256" key="1">
    <source>
        <dbReference type="ARBA" id="ARBA00007594"/>
    </source>
</evidence>
<dbReference type="Gene3D" id="3.30.1390.20">
    <property type="entry name" value="Ribosomal protein L30, ferredoxin-like fold domain"/>
    <property type="match status" value="1"/>
</dbReference>
<dbReference type="Pfam" id="PF00327">
    <property type="entry name" value="Ribosomal_L30"/>
    <property type="match status" value="1"/>
</dbReference>
<dbReference type="EMBL" id="CP011311">
    <property type="protein sequence ID" value="AKE38371.1"/>
    <property type="molecule type" value="Genomic_DNA"/>
</dbReference>
<comment type="subunit">
    <text evidence="2 5">Part of the 50S ribosomal subunit.</text>
</comment>
<comment type="similarity">
    <text evidence="1 5">Belongs to the universal ribosomal protein uL30 family.</text>
</comment>
<accession>A0A0F6TA88</accession>
<name>A0A0F6TA88_9CORY</name>
<dbReference type="NCBIfam" id="TIGR01308">
    <property type="entry name" value="rpmD_bact"/>
    <property type="match status" value="1"/>
</dbReference>
<dbReference type="GO" id="GO:0006412">
    <property type="term" value="P:translation"/>
    <property type="evidence" value="ECO:0007669"/>
    <property type="project" value="UniProtKB-UniRule"/>
</dbReference>
<evidence type="ECO:0000313" key="6">
    <source>
        <dbReference type="EMBL" id="AKE38371.1"/>
    </source>
</evidence>
<dbReference type="HOGENOM" id="CLU_131047_2_0_11"/>
<dbReference type="STRING" id="161896.UL81_01950"/>
<dbReference type="PANTHER" id="PTHR15892:SF2">
    <property type="entry name" value="LARGE RIBOSOMAL SUBUNIT PROTEIN UL30M"/>
    <property type="match status" value="1"/>
</dbReference>
<dbReference type="CDD" id="cd01658">
    <property type="entry name" value="Ribosomal_L30"/>
    <property type="match status" value="1"/>
</dbReference>
<keyword evidence="7" id="KW-1185">Reference proteome</keyword>
<protein>
    <recommendedName>
        <fullName evidence="5">Large ribosomal subunit protein uL30</fullName>
    </recommendedName>
</protein>
<dbReference type="AlphaFoldDB" id="A0A0F6TA88"/>
<dbReference type="InterPro" id="IPR005996">
    <property type="entry name" value="Ribosomal_uL30_bac-type"/>
</dbReference>
<keyword evidence="4 5" id="KW-0687">Ribonucleoprotein</keyword>
<dbReference type="InterPro" id="IPR016082">
    <property type="entry name" value="Ribosomal_uL30_ferredoxin-like"/>
</dbReference>
<dbReference type="GO" id="GO:0003735">
    <property type="term" value="F:structural constituent of ribosome"/>
    <property type="evidence" value="ECO:0007669"/>
    <property type="project" value="InterPro"/>
</dbReference>
<organism evidence="6 7">
    <name type="scientific">Corynebacterium camporealensis</name>
    <dbReference type="NCBI Taxonomy" id="161896"/>
    <lineage>
        <taxon>Bacteria</taxon>
        <taxon>Bacillati</taxon>
        <taxon>Actinomycetota</taxon>
        <taxon>Actinomycetes</taxon>
        <taxon>Mycobacteriales</taxon>
        <taxon>Corynebacteriaceae</taxon>
        <taxon>Corynebacterium</taxon>
    </lineage>
</organism>
<proteinExistence type="inferred from homology"/>
<evidence type="ECO:0000256" key="2">
    <source>
        <dbReference type="ARBA" id="ARBA00011838"/>
    </source>
</evidence>
<dbReference type="PATRIC" id="fig|161896.4.peg.382"/>
<keyword evidence="3 5" id="KW-0689">Ribosomal protein</keyword>
<dbReference type="GeneID" id="82879557"/>
<sequence length="61" mass="6657">MALKITQVKGLVGTKPNHRANIEALGLKRIGQSVIKQDTPIVRGMVQKVRHLVTVEEVAGE</sequence>
<dbReference type="HAMAP" id="MF_01371_B">
    <property type="entry name" value="Ribosomal_uL30_B"/>
    <property type="match status" value="1"/>
</dbReference>
<dbReference type="OrthoDB" id="9812790at2"/>
<dbReference type="SUPFAM" id="SSF55129">
    <property type="entry name" value="Ribosomal protein L30p/L7e"/>
    <property type="match status" value="1"/>
</dbReference>
<dbReference type="KEGG" id="ccj:UL81_01950"/>
<dbReference type="PIRSF" id="PIRSF002211">
    <property type="entry name" value="Ribosomal_L30_bac-type"/>
    <property type="match status" value="1"/>
</dbReference>
<evidence type="ECO:0000256" key="5">
    <source>
        <dbReference type="HAMAP-Rule" id="MF_01371"/>
    </source>
</evidence>
<gene>
    <name evidence="5" type="primary">rpmD</name>
    <name evidence="6" type="ORF">UL81_01950</name>
</gene>
<dbReference type="PANTHER" id="PTHR15892">
    <property type="entry name" value="MITOCHONDRIAL RIBOSOMAL PROTEIN L30"/>
    <property type="match status" value="1"/>
</dbReference>
<dbReference type="FunFam" id="3.30.1390.20:FF:000001">
    <property type="entry name" value="50S ribosomal protein L30"/>
    <property type="match status" value="1"/>
</dbReference>
<evidence type="ECO:0000256" key="4">
    <source>
        <dbReference type="ARBA" id="ARBA00023274"/>
    </source>
</evidence>